<reference evidence="1 2" key="1">
    <citation type="submission" date="2019-11" db="EMBL/GenBank/DDBJ databases">
        <title>Comparative genomics of hydrocarbon-degrading Desulfosarcina strains.</title>
        <authorList>
            <person name="Watanabe M."/>
            <person name="Kojima H."/>
            <person name="Fukui M."/>
        </authorList>
    </citation>
    <scope>NUCLEOTIDE SEQUENCE [LARGE SCALE GENOMIC DNA]</scope>
    <source>
        <strain evidence="1 2">28bB2T</strain>
    </source>
</reference>
<evidence type="ECO:0000313" key="2">
    <source>
        <dbReference type="Proteomes" id="UP000425960"/>
    </source>
</evidence>
<dbReference type="RefSeq" id="WP_173179947.1">
    <property type="nucleotide sequence ID" value="NZ_AP021876.1"/>
</dbReference>
<protein>
    <submittedName>
        <fullName evidence="1">Uncharacterized protein</fullName>
    </submittedName>
</protein>
<dbReference type="KEGG" id="dov:DSCO28_60580"/>
<dbReference type="EMBL" id="AP021876">
    <property type="protein sequence ID" value="BBO85492.1"/>
    <property type="molecule type" value="Genomic_DNA"/>
</dbReference>
<organism evidence="1 2">
    <name type="scientific">Desulfosarcina ovata subsp. sediminis</name>
    <dbReference type="NCBI Taxonomy" id="885957"/>
    <lineage>
        <taxon>Bacteria</taxon>
        <taxon>Pseudomonadati</taxon>
        <taxon>Thermodesulfobacteriota</taxon>
        <taxon>Desulfobacteria</taxon>
        <taxon>Desulfobacterales</taxon>
        <taxon>Desulfosarcinaceae</taxon>
        <taxon>Desulfosarcina</taxon>
    </lineage>
</organism>
<dbReference type="Proteomes" id="UP000425960">
    <property type="component" value="Chromosome"/>
</dbReference>
<gene>
    <name evidence="1" type="ORF">DSCO28_60580</name>
</gene>
<dbReference type="AlphaFoldDB" id="A0A5K7ZZ14"/>
<sequence length="52" mass="6171">MSPKSKYTCTEYRQEMILLGLKRQLADPQLSDAERIRLAERIRELEQQMGMD</sequence>
<evidence type="ECO:0000313" key="1">
    <source>
        <dbReference type="EMBL" id="BBO85492.1"/>
    </source>
</evidence>
<name>A0A5K7ZZ14_9BACT</name>
<accession>A0A5K7ZZ14</accession>
<proteinExistence type="predicted"/>